<evidence type="ECO:0000256" key="1">
    <source>
        <dbReference type="ARBA" id="ARBA00004382"/>
    </source>
</evidence>
<evidence type="ECO:0000256" key="8">
    <source>
        <dbReference type="ARBA" id="ARBA00038408"/>
    </source>
</evidence>
<dbReference type="Proteomes" id="UP000292262">
    <property type="component" value="Unassembled WGS sequence"/>
</dbReference>
<dbReference type="Pfam" id="PF13616">
    <property type="entry name" value="Rotamase_3"/>
    <property type="match status" value="1"/>
</dbReference>
<evidence type="ECO:0000256" key="6">
    <source>
        <dbReference type="ARBA" id="ARBA00023136"/>
    </source>
</evidence>
<dbReference type="OrthoDB" id="9812372at2"/>
<evidence type="ECO:0000256" key="10">
    <source>
        <dbReference type="ARBA" id="ARBA00042775"/>
    </source>
</evidence>
<keyword evidence="11 13" id="KW-0413">Isomerase</keyword>
<evidence type="ECO:0000256" key="2">
    <source>
        <dbReference type="ARBA" id="ARBA00022475"/>
    </source>
</evidence>
<evidence type="ECO:0000313" key="13">
    <source>
        <dbReference type="EMBL" id="RZS99790.1"/>
    </source>
</evidence>
<dbReference type="EMBL" id="SGXE01000001">
    <property type="protein sequence ID" value="RZS99790.1"/>
    <property type="molecule type" value="Genomic_DNA"/>
</dbReference>
<comment type="similarity">
    <text evidence="8">Belongs to the PpiD chaperone family.</text>
</comment>
<organism evidence="13 14">
    <name type="scientific">Aquimarina brevivitae</name>
    <dbReference type="NCBI Taxonomy" id="323412"/>
    <lineage>
        <taxon>Bacteria</taxon>
        <taxon>Pseudomonadati</taxon>
        <taxon>Bacteroidota</taxon>
        <taxon>Flavobacteriia</taxon>
        <taxon>Flavobacteriales</taxon>
        <taxon>Flavobacteriaceae</taxon>
        <taxon>Aquimarina</taxon>
    </lineage>
</organism>
<dbReference type="InterPro" id="IPR046357">
    <property type="entry name" value="PPIase_dom_sf"/>
</dbReference>
<dbReference type="PANTHER" id="PTHR47529">
    <property type="entry name" value="PEPTIDYL-PROLYL CIS-TRANS ISOMERASE D"/>
    <property type="match status" value="1"/>
</dbReference>
<keyword evidence="2" id="KW-1003">Cell membrane</keyword>
<evidence type="ECO:0000256" key="11">
    <source>
        <dbReference type="PROSITE-ProRule" id="PRU00278"/>
    </source>
</evidence>
<keyword evidence="14" id="KW-1185">Reference proteome</keyword>
<keyword evidence="6" id="KW-0472">Membrane</keyword>
<comment type="subcellular location">
    <subcellularLocation>
        <location evidence="1">Cell inner membrane</location>
        <topology evidence="1">Single-pass type II membrane protein</topology>
        <orientation evidence="1">Periplasmic side</orientation>
    </subcellularLocation>
</comment>
<keyword evidence="3" id="KW-0997">Cell inner membrane</keyword>
<dbReference type="InterPro" id="IPR052029">
    <property type="entry name" value="PpiD_chaperone"/>
</dbReference>
<sequence>MAVLNKIRQRSVFLIVIIALALFSFVLADLIRNGGAISQKSQNTIATINGKDIDRTQFAEKVEAANRNFGPNASSLQAVNYVWNQEIRSTVYEEQFEELGIIAGKDQVNDLLAEALASNPTFQNEAGNFDKAKMSEYVANVKETSPQGYKQWVDYEQSIAKSAKEQTYLTLVKAAVGATLKEGQIAYKMENDNVDIQYVQLPYALVTADEVTVTDSEVEAYIKKHPEQYKAEASRDIRYVFFEEKPSAVDEEETMKQVAALLEDKAEFRNNVVDTVRGLKNTSDAKEFVAQYSALPFQDRFIFKKDLPAAVADTIYNLEVGNVYGPYKDADYIKISKVIAQEQMPDSVKTSHILVSWQGLSTAGDTQRTKEEAKKLADSILTVVKTNGDKFDELAAEYSADTSNKDKAGDLGFAIPGMMVPPFNDFIFQNQTGDIDVVETSFGYHVVRIEEQKNEQKAIKVATVAVKVEPSEKTLNETFTETTKFQIAASEGDFAEIAKEKDLQVRPVNNMKSMDENIPGVGSQRSIVQWSFNEETAVGDIKRFEVKGGYAVVQLTSKASEGLMKVEDAAATVRPILIREKKAEILKGKLSGSSLEDVAKSQGQTVKTASALNMKTPTISGAGTEPKVVGTAFALEVGKLSQPIVGKNGVYLIKVLKKTDAPELESYLSFATQTSMEQANSANSRVFNALKEAAEIEDNRARFY</sequence>
<evidence type="ECO:0000256" key="4">
    <source>
        <dbReference type="ARBA" id="ARBA00022692"/>
    </source>
</evidence>
<evidence type="ECO:0000256" key="3">
    <source>
        <dbReference type="ARBA" id="ARBA00022519"/>
    </source>
</evidence>
<dbReference type="PANTHER" id="PTHR47529:SF1">
    <property type="entry name" value="PERIPLASMIC CHAPERONE PPID"/>
    <property type="match status" value="1"/>
</dbReference>
<dbReference type="InterPro" id="IPR000297">
    <property type="entry name" value="PPIase_PpiC"/>
</dbReference>
<dbReference type="PROSITE" id="PS50198">
    <property type="entry name" value="PPIC_PPIASE_2"/>
    <property type="match status" value="1"/>
</dbReference>
<evidence type="ECO:0000256" key="5">
    <source>
        <dbReference type="ARBA" id="ARBA00022989"/>
    </source>
</evidence>
<keyword evidence="7" id="KW-0143">Chaperone</keyword>
<dbReference type="AlphaFoldDB" id="A0A4Q7PIY0"/>
<dbReference type="SUPFAM" id="SSF54534">
    <property type="entry name" value="FKBP-like"/>
    <property type="match status" value="1"/>
</dbReference>
<reference evidence="13 14" key="1">
    <citation type="submission" date="2019-02" db="EMBL/GenBank/DDBJ databases">
        <title>Genomic Encyclopedia of Type Strains, Phase IV (KMG-IV): sequencing the most valuable type-strain genomes for metagenomic binning, comparative biology and taxonomic classification.</title>
        <authorList>
            <person name="Goeker M."/>
        </authorList>
    </citation>
    <scope>NUCLEOTIDE SEQUENCE [LARGE SCALE GENOMIC DNA]</scope>
    <source>
        <strain evidence="13 14">DSM 17196</strain>
    </source>
</reference>
<dbReference type="RefSeq" id="WP_130285607.1">
    <property type="nucleotide sequence ID" value="NZ_SGXE01000001.1"/>
</dbReference>
<keyword evidence="5" id="KW-1133">Transmembrane helix</keyword>
<comment type="caution">
    <text evidence="13">The sequence shown here is derived from an EMBL/GenBank/DDBJ whole genome shotgun (WGS) entry which is preliminary data.</text>
</comment>
<evidence type="ECO:0000256" key="9">
    <source>
        <dbReference type="ARBA" id="ARBA00040743"/>
    </source>
</evidence>
<dbReference type="GO" id="GO:0003755">
    <property type="term" value="F:peptidyl-prolyl cis-trans isomerase activity"/>
    <property type="evidence" value="ECO:0007669"/>
    <property type="project" value="UniProtKB-KW"/>
</dbReference>
<dbReference type="SUPFAM" id="SSF109998">
    <property type="entry name" value="Triger factor/SurA peptide-binding domain-like"/>
    <property type="match status" value="1"/>
</dbReference>
<name>A0A4Q7PIY0_9FLAO</name>
<feature type="domain" description="PpiC" evidence="12">
    <location>
        <begin position="345"/>
        <end position="451"/>
    </location>
</feature>
<keyword evidence="11" id="KW-0697">Rotamase</keyword>
<evidence type="ECO:0000313" key="14">
    <source>
        <dbReference type="Proteomes" id="UP000292262"/>
    </source>
</evidence>
<evidence type="ECO:0000259" key="12">
    <source>
        <dbReference type="PROSITE" id="PS50198"/>
    </source>
</evidence>
<proteinExistence type="inferred from homology"/>
<accession>A0A4Q7PIY0</accession>
<dbReference type="Gene3D" id="3.10.50.40">
    <property type="match status" value="2"/>
</dbReference>
<keyword evidence="4" id="KW-0812">Transmembrane</keyword>
<dbReference type="GO" id="GO:0005886">
    <property type="term" value="C:plasma membrane"/>
    <property type="evidence" value="ECO:0007669"/>
    <property type="project" value="UniProtKB-SubCell"/>
</dbReference>
<evidence type="ECO:0000256" key="7">
    <source>
        <dbReference type="ARBA" id="ARBA00023186"/>
    </source>
</evidence>
<dbReference type="InterPro" id="IPR027304">
    <property type="entry name" value="Trigger_fact/SurA_dom_sf"/>
</dbReference>
<dbReference type="Pfam" id="PF13623">
    <property type="entry name" value="SurA_N_2"/>
    <property type="match status" value="1"/>
</dbReference>
<gene>
    <name evidence="13" type="ORF">EV197_1017</name>
</gene>
<protein>
    <recommendedName>
        <fullName evidence="9">Periplasmic chaperone PpiD</fullName>
    </recommendedName>
    <alternativeName>
        <fullName evidence="10">Periplasmic folding chaperone</fullName>
    </alternativeName>
</protein>